<dbReference type="InterPro" id="IPR047057">
    <property type="entry name" value="MerR_fam"/>
</dbReference>
<dbReference type="GO" id="GO:0003700">
    <property type="term" value="F:DNA-binding transcription factor activity"/>
    <property type="evidence" value="ECO:0007669"/>
    <property type="project" value="InterPro"/>
</dbReference>
<dbReference type="PRINTS" id="PR00040">
    <property type="entry name" value="HTHMERR"/>
</dbReference>
<dbReference type="KEGG" id="scib:HUG20_03180"/>
<gene>
    <name evidence="3" type="ORF">HUG20_03180</name>
</gene>
<dbReference type="GO" id="GO:0003677">
    <property type="term" value="F:DNA binding"/>
    <property type="evidence" value="ECO:0007669"/>
    <property type="project" value="UniProtKB-KW"/>
</dbReference>
<name>A0A7T6Z9Q9_9BACI</name>
<dbReference type="PROSITE" id="PS50937">
    <property type="entry name" value="HTH_MERR_2"/>
    <property type="match status" value="1"/>
</dbReference>
<dbReference type="EMBL" id="CP054706">
    <property type="protein sequence ID" value="QQK79001.1"/>
    <property type="molecule type" value="Genomic_DNA"/>
</dbReference>
<proteinExistence type="predicted"/>
<evidence type="ECO:0000313" key="4">
    <source>
        <dbReference type="Proteomes" id="UP000595349"/>
    </source>
</evidence>
<protein>
    <submittedName>
        <fullName evidence="3">MerR family transcriptional regulator</fullName>
    </submittedName>
</protein>
<dbReference type="AlphaFoldDB" id="A0A7T6Z9Q9"/>
<dbReference type="PANTHER" id="PTHR30204:SF96">
    <property type="entry name" value="CHROMOSOME-ANCHORING PROTEIN RACA"/>
    <property type="match status" value="1"/>
</dbReference>
<dbReference type="InterPro" id="IPR009061">
    <property type="entry name" value="DNA-bd_dom_put_sf"/>
</dbReference>
<dbReference type="InterPro" id="IPR000551">
    <property type="entry name" value="MerR-type_HTH_dom"/>
</dbReference>
<sequence length="252" mass="29337">MESKTFTVGKFAKLTGVTERTLRYYDRKGLLAPSEYNKQGHRLYTENDLFQLQRILTLKYLDFSLGDIAEYLEKSGHDLKNSLAAQTGLLQQKREHLDQVIGTIERVQAVIQERENQMDSDLLLGLIHAFQREEDQKQWMANHMSKELLDRMFMEGKTAEEKLEFERKITSIFSDISLFYHEGRPVDDLAVQEKGLELMKLLTEVFEQEYFDELEGISEGFGEGSLSQTKFLTNEVEAYLADILSMVREEER</sequence>
<evidence type="ECO:0000313" key="3">
    <source>
        <dbReference type="EMBL" id="QQK79001.1"/>
    </source>
</evidence>
<dbReference type="SMART" id="SM00422">
    <property type="entry name" value="HTH_MERR"/>
    <property type="match status" value="1"/>
</dbReference>
<accession>A0A7T6Z9Q9</accession>
<dbReference type="Pfam" id="PF13411">
    <property type="entry name" value="MerR_1"/>
    <property type="match status" value="1"/>
</dbReference>
<feature type="domain" description="HTH merR-type" evidence="2">
    <location>
        <begin position="5"/>
        <end position="74"/>
    </location>
</feature>
<dbReference type="SUPFAM" id="SSF46955">
    <property type="entry name" value="Putative DNA-binding domain"/>
    <property type="match status" value="1"/>
</dbReference>
<keyword evidence="4" id="KW-1185">Reference proteome</keyword>
<dbReference type="PROSITE" id="PS00552">
    <property type="entry name" value="HTH_MERR_1"/>
    <property type="match status" value="1"/>
</dbReference>
<evidence type="ECO:0000256" key="1">
    <source>
        <dbReference type="ARBA" id="ARBA00023125"/>
    </source>
</evidence>
<dbReference type="PANTHER" id="PTHR30204">
    <property type="entry name" value="REDOX-CYCLING DRUG-SENSING TRANSCRIPTIONAL ACTIVATOR SOXR"/>
    <property type="match status" value="1"/>
</dbReference>
<organism evidence="3 4">
    <name type="scientific">Salicibibacter cibi</name>
    <dbReference type="NCBI Taxonomy" id="2743001"/>
    <lineage>
        <taxon>Bacteria</taxon>
        <taxon>Bacillati</taxon>
        <taxon>Bacillota</taxon>
        <taxon>Bacilli</taxon>
        <taxon>Bacillales</taxon>
        <taxon>Bacillaceae</taxon>
        <taxon>Salicibibacter</taxon>
    </lineage>
</organism>
<evidence type="ECO:0000259" key="2">
    <source>
        <dbReference type="PROSITE" id="PS50937"/>
    </source>
</evidence>
<dbReference type="Gene3D" id="6.10.250.360">
    <property type="match status" value="1"/>
</dbReference>
<dbReference type="CDD" id="cd01106">
    <property type="entry name" value="HTH_TipAL-Mta"/>
    <property type="match status" value="1"/>
</dbReference>
<reference evidence="3 4" key="1">
    <citation type="submission" date="2020-06" db="EMBL/GenBank/DDBJ databases">
        <title>Genomic analysis of Salicibibacter sp. NKC21-4.</title>
        <authorList>
            <person name="Oh Y.J."/>
        </authorList>
    </citation>
    <scope>NUCLEOTIDE SEQUENCE [LARGE SCALE GENOMIC DNA]</scope>
    <source>
        <strain evidence="3 4">NKC21-4</strain>
    </source>
</reference>
<keyword evidence="1" id="KW-0238">DNA-binding</keyword>
<dbReference type="Proteomes" id="UP000595349">
    <property type="component" value="Chromosome"/>
</dbReference>
<dbReference type="RefSeq" id="WP_200087994.1">
    <property type="nucleotide sequence ID" value="NZ_CP054706.1"/>
</dbReference>
<dbReference type="Gene3D" id="1.10.1660.10">
    <property type="match status" value="1"/>
</dbReference>